<dbReference type="EMBL" id="JBHSHE010000083">
    <property type="protein sequence ID" value="MFC4717870.1"/>
    <property type="molecule type" value="Genomic_DNA"/>
</dbReference>
<dbReference type="Pfam" id="PF01578">
    <property type="entry name" value="Cytochrom_C_asm"/>
    <property type="match status" value="1"/>
</dbReference>
<evidence type="ECO:0000256" key="1">
    <source>
        <dbReference type="ARBA" id="ARBA00004141"/>
    </source>
</evidence>
<feature type="domain" description="Cytochrome c assembly protein" evidence="7">
    <location>
        <begin position="108"/>
        <end position="319"/>
    </location>
</feature>
<dbReference type="InterPro" id="IPR017562">
    <property type="entry name" value="Cyt_c_biogenesis_CcsA"/>
</dbReference>
<dbReference type="RefSeq" id="WP_193058636.1">
    <property type="nucleotide sequence ID" value="NZ_BAAAVQ010000125.1"/>
</dbReference>
<protein>
    <submittedName>
        <fullName evidence="8">C-type cytochrome biogenesis protein CcsB</fullName>
    </submittedName>
</protein>
<feature type="transmembrane region" description="Helical" evidence="6">
    <location>
        <begin position="294"/>
        <end position="315"/>
    </location>
</feature>
<accession>A0ABV9MRB6</accession>
<dbReference type="InterPro" id="IPR045062">
    <property type="entry name" value="Cyt_c_biogenesis_CcsA/CcmC"/>
</dbReference>
<feature type="transmembrane region" description="Helical" evidence="6">
    <location>
        <begin position="14"/>
        <end position="35"/>
    </location>
</feature>
<evidence type="ECO:0000313" key="9">
    <source>
        <dbReference type="Proteomes" id="UP001595884"/>
    </source>
</evidence>
<feature type="transmembrane region" description="Helical" evidence="6">
    <location>
        <begin position="171"/>
        <end position="196"/>
    </location>
</feature>
<comment type="caution">
    <text evidence="8">The sequence shown here is derived from an EMBL/GenBank/DDBJ whole genome shotgun (WGS) entry which is preliminary data.</text>
</comment>
<feature type="transmembrane region" description="Helical" evidence="6">
    <location>
        <begin position="138"/>
        <end position="159"/>
    </location>
</feature>
<comment type="subcellular location">
    <subcellularLocation>
        <location evidence="1">Membrane</location>
        <topology evidence="1">Multi-pass membrane protein</topology>
    </subcellularLocation>
</comment>
<evidence type="ECO:0000256" key="3">
    <source>
        <dbReference type="ARBA" id="ARBA00022748"/>
    </source>
</evidence>
<organism evidence="8 9">
    <name type="scientific">Glutamicibacter bergerei</name>
    <dbReference type="NCBI Taxonomy" id="256702"/>
    <lineage>
        <taxon>Bacteria</taxon>
        <taxon>Bacillati</taxon>
        <taxon>Actinomycetota</taxon>
        <taxon>Actinomycetes</taxon>
        <taxon>Micrococcales</taxon>
        <taxon>Micrococcaceae</taxon>
        <taxon>Glutamicibacter</taxon>
    </lineage>
</organism>
<dbReference type="InterPro" id="IPR002541">
    <property type="entry name" value="Cyt_c_assembly"/>
</dbReference>
<keyword evidence="2 6" id="KW-0812">Transmembrane</keyword>
<evidence type="ECO:0000256" key="2">
    <source>
        <dbReference type="ARBA" id="ARBA00022692"/>
    </source>
</evidence>
<feature type="transmembrane region" description="Helical" evidence="6">
    <location>
        <begin position="229"/>
        <end position="252"/>
    </location>
</feature>
<keyword evidence="9" id="KW-1185">Reference proteome</keyword>
<keyword evidence="4 6" id="KW-1133">Transmembrane helix</keyword>
<feature type="transmembrane region" description="Helical" evidence="6">
    <location>
        <begin position="267"/>
        <end position="282"/>
    </location>
</feature>
<name>A0ABV9MRB6_9MICC</name>
<dbReference type="Proteomes" id="UP001595884">
    <property type="component" value="Unassembled WGS sequence"/>
</dbReference>
<dbReference type="PANTHER" id="PTHR30071">
    <property type="entry name" value="HEME EXPORTER PROTEIN C"/>
    <property type="match status" value="1"/>
</dbReference>
<dbReference type="NCBIfam" id="TIGR03144">
    <property type="entry name" value="cytochr_II_ccsB"/>
    <property type="match status" value="1"/>
</dbReference>
<keyword evidence="5 6" id="KW-0472">Membrane</keyword>
<evidence type="ECO:0000256" key="5">
    <source>
        <dbReference type="ARBA" id="ARBA00023136"/>
    </source>
</evidence>
<feature type="transmembrane region" description="Helical" evidence="6">
    <location>
        <begin position="114"/>
        <end position="131"/>
    </location>
</feature>
<sequence length="324" mass="35675">MVSINTQLAEISELMMLAGSLTYLVAFIVFAWDLGSLSKQKLEQRDREAVLATGPTNGAELPRNPDVWGYKKQSSKIPRIAVSLTILGFLIHAFAVTSRGIAANRVPWGNLYEYFTTGALIVVGVYLVLLVRKDLRFLGTFLVGIALLMMCAATIGFPTPVAHLMPALQSYWLIIHVSVAVIASALFTVSFALSVLQLIKSSKKVSSPEAGTSWRWLSKVPAAEEMENLAYRLITVAFVCWTFTLIAGAVWAEQAWGRYWGWDPKEVWTFVIWAVYAGYLHARATGGWKGNRSAYLSIIGFACIIINSTLINIFADGLHSYAGI</sequence>
<reference evidence="9" key="1">
    <citation type="journal article" date="2019" name="Int. J. Syst. Evol. Microbiol.">
        <title>The Global Catalogue of Microorganisms (GCM) 10K type strain sequencing project: providing services to taxonomists for standard genome sequencing and annotation.</title>
        <authorList>
            <consortium name="The Broad Institute Genomics Platform"/>
            <consortium name="The Broad Institute Genome Sequencing Center for Infectious Disease"/>
            <person name="Wu L."/>
            <person name="Ma J."/>
        </authorList>
    </citation>
    <scope>NUCLEOTIDE SEQUENCE [LARGE SCALE GENOMIC DNA]</scope>
    <source>
        <strain evidence="9">CGMCC 1.12849</strain>
    </source>
</reference>
<gene>
    <name evidence="8" type="primary">ccsB</name>
    <name evidence="8" type="ORF">ACFO7V_17250</name>
</gene>
<dbReference type="PANTHER" id="PTHR30071:SF1">
    <property type="entry name" value="CYTOCHROME B_B6 PROTEIN-RELATED"/>
    <property type="match status" value="1"/>
</dbReference>
<evidence type="ECO:0000313" key="8">
    <source>
        <dbReference type="EMBL" id="MFC4717870.1"/>
    </source>
</evidence>
<feature type="transmembrane region" description="Helical" evidence="6">
    <location>
        <begin position="80"/>
        <end position="102"/>
    </location>
</feature>
<proteinExistence type="predicted"/>
<evidence type="ECO:0000256" key="4">
    <source>
        <dbReference type="ARBA" id="ARBA00022989"/>
    </source>
</evidence>
<evidence type="ECO:0000259" key="7">
    <source>
        <dbReference type="Pfam" id="PF01578"/>
    </source>
</evidence>
<keyword evidence="3" id="KW-0201">Cytochrome c-type biogenesis</keyword>
<evidence type="ECO:0000256" key="6">
    <source>
        <dbReference type="SAM" id="Phobius"/>
    </source>
</evidence>